<dbReference type="InterPro" id="IPR036047">
    <property type="entry name" value="F-box-like_dom_sf"/>
</dbReference>
<evidence type="ECO:0000313" key="3">
    <source>
        <dbReference type="Proteomes" id="UP000475862"/>
    </source>
</evidence>
<dbReference type="PROSITE" id="PS50181">
    <property type="entry name" value="FBOX"/>
    <property type="match status" value="1"/>
</dbReference>
<dbReference type="EMBL" id="VYZN01000035">
    <property type="protein sequence ID" value="KAE9533343.1"/>
    <property type="molecule type" value="Genomic_DNA"/>
</dbReference>
<evidence type="ECO:0000259" key="1">
    <source>
        <dbReference type="PROSITE" id="PS50181"/>
    </source>
</evidence>
<reference evidence="2 3" key="1">
    <citation type="submission" date="2019-08" db="EMBL/GenBank/DDBJ databases">
        <title>The genome of the soybean aphid Biotype 1, its phylome, world population structure and adaptation to the North American continent.</title>
        <authorList>
            <person name="Giordano R."/>
            <person name="Donthu R.K."/>
            <person name="Hernandez A.G."/>
            <person name="Wright C.L."/>
            <person name="Zimin A.V."/>
        </authorList>
    </citation>
    <scope>NUCLEOTIDE SEQUENCE [LARGE SCALE GENOMIC DNA]</scope>
    <source>
        <tissue evidence="2">Whole aphids</tissue>
    </source>
</reference>
<sequence length="544" mass="63372">MNIDSVQIELDNMNIDCVNTKSDNMNIDYTITKSDNMNIDCTRTESDNMNIDGKRTESISSSISEESPEPYDIFRQLPLEVITKIVRQLSFNDVISLKSVSKAWRCLYLNQNEIWANICDDLNIRVIDYSRCLNDRSRHDSECKGYAEAASEKLFGPLCDYWLTFNHYIMIIRNIKNNDFPTIYIPRCSRDEYSYCTDDYIVNINSYNKQPIQVIVLSGANKPIVKKYLKIFDQLKKLIRLRKYPLKVIGNKRYLVLEICSVIFVYSIVRTEFTQSFFKVIRKNVEFGLNQEDFDSKFLNEHRETKFDLYDHKLAMVHPSTGTLFITDLRTGKTYKELKFSSKRCIVNSMKCSDYRIMIGITIMKKKGIEEYLAIVYHMKGCSQDNRLKIPLLKPVSQFKVTNNCIGVENKGTATPFITKIDSYLKVFWLECETFSFDCTRKYIYYTVNQSIFQYDLLKSMLSKFEVVQKIAINAISNLLPLTPINDRYLLVRSTFSNSYDIFDVKEHISVRSIQLTAGYSLVHVGKLSIVFSNSKEFMVVAFN</sequence>
<evidence type="ECO:0000313" key="2">
    <source>
        <dbReference type="EMBL" id="KAE9533343.1"/>
    </source>
</evidence>
<proteinExistence type="predicted"/>
<accession>A0A6G0TJ16</accession>
<dbReference type="Proteomes" id="UP000475862">
    <property type="component" value="Unassembled WGS sequence"/>
</dbReference>
<comment type="caution">
    <text evidence="2">The sequence shown here is derived from an EMBL/GenBank/DDBJ whole genome shotgun (WGS) entry which is preliminary data.</text>
</comment>
<name>A0A6G0TJ16_APHGL</name>
<dbReference type="Gene3D" id="1.20.1280.50">
    <property type="match status" value="1"/>
</dbReference>
<dbReference type="SUPFAM" id="SSF81383">
    <property type="entry name" value="F-box domain"/>
    <property type="match status" value="1"/>
</dbReference>
<keyword evidence="3" id="KW-1185">Reference proteome</keyword>
<dbReference type="InterPro" id="IPR001810">
    <property type="entry name" value="F-box_dom"/>
</dbReference>
<dbReference type="OrthoDB" id="6583830at2759"/>
<dbReference type="Pfam" id="PF12937">
    <property type="entry name" value="F-box-like"/>
    <property type="match status" value="1"/>
</dbReference>
<gene>
    <name evidence="2" type="ORF">AGLY_009246</name>
</gene>
<protein>
    <recommendedName>
        <fullName evidence="1">F-box domain-containing protein</fullName>
    </recommendedName>
</protein>
<dbReference type="SMART" id="SM00256">
    <property type="entry name" value="FBOX"/>
    <property type="match status" value="1"/>
</dbReference>
<organism evidence="2 3">
    <name type="scientific">Aphis glycines</name>
    <name type="common">Soybean aphid</name>
    <dbReference type="NCBI Taxonomy" id="307491"/>
    <lineage>
        <taxon>Eukaryota</taxon>
        <taxon>Metazoa</taxon>
        <taxon>Ecdysozoa</taxon>
        <taxon>Arthropoda</taxon>
        <taxon>Hexapoda</taxon>
        <taxon>Insecta</taxon>
        <taxon>Pterygota</taxon>
        <taxon>Neoptera</taxon>
        <taxon>Paraneoptera</taxon>
        <taxon>Hemiptera</taxon>
        <taxon>Sternorrhyncha</taxon>
        <taxon>Aphidomorpha</taxon>
        <taxon>Aphidoidea</taxon>
        <taxon>Aphididae</taxon>
        <taxon>Aphidini</taxon>
        <taxon>Aphis</taxon>
        <taxon>Aphis</taxon>
    </lineage>
</organism>
<dbReference type="AlphaFoldDB" id="A0A6G0TJ16"/>
<feature type="domain" description="F-box" evidence="1">
    <location>
        <begin position="71"/>
        <end position="118"/>
    </location>
</feature>